<keyword evidence="2" id="KW-1185">Reference proteome</keyword>
<evidence type="ECO:0000313" key="2">
    <source>
        <dbReference type="Proteomes" id="UP000183750"/>
    </source>
</evidence>
<accession>A0A1H4L6H4</accession>
<reference evidence="2" key="1">
    <citation type="submission" date="2016-10" db="EMBL/GenBank/DDBJ databases">
        <authorList>
            <person name="Varghese N."/>
            <person name="Submissions S."/>
        </authorList>
    </citation>
    <scope>NUCLEOTIDE SEQUENCE [LARGE SCALE GENOMIC DNA]</scope>
    <source>
        <strain evidence="2">DSM 16089</strain>
    </source>
</reference>
<dbReference type="Proteomes" id="UP000183750">
    <property type="component" value="Unassembled WGS sequence"/>
</dbReference>
<protein>
    <submittedName>
        <fullName evidence="1">Uncharacterized protein</fullName>
    </submittedName>
</protein>
<dbReference type="AlphaFoldDB" id="A0A1H4L6H4"/>
<gene>
    <name evidence="1" type="ORF">SAMN04489807_1682</name>
</gene>
<organism evidence="1 2">
    <name type="scientific">Microbacterium hydrocarbonoxydans</name>
    <dbReference type="NCBI Taxonomy" id="273678"/>
    <lineage>
        <taxon>Bacteria</taxon>
        <taxon>Bacillati</taxon>
        <taxon>Actinomycetota</taxon>
        <taxon>Actinomycetes</taxon>
        <taxon>Micrococcales</taxon>
        <taxon>Microbacteriaceae</taxon>
        <taxon>Microbacterium</taxon>
    </lineage>
</organism>
<evidence type="ECO:0000313" key="1">
    <source>
        <dbReference type="EMBL" id="SEB66349.1"/>
    </source>
</evidence>
<proteinExistence type="predicted"/>
<sequence length="181" mass="19910">MQTRGPVVVDSTHTKFFLLRHRPPQFGALIAPDLIRWVDIRRSEAQSSPADIQAHDRLVCDLIRMTGTMYDDVQQHLAAPGDLSFAERGLALVGALTDEAFSHLDVMPDLFLGQQSSPRISALNAGLAHNIAVTLLERGMISEGRETARMGLQVLREGQKPERTELLAESIEPHLTVLAVA</sequence>
<name>A0A1H4L6H4_9MICO</name>
<dbReference type="RefSeq" id="WP_060927380.1">
    <property type="nucleotide sequence ID" value="NZ_FNSQ01000005.1"/>
</dbReference>
<dbReference type="EMBL" id="FNSQ01000005">
    <property type="protein sequence ID" value="SEB66349.1"/>
    <property type="molecule type" value="Genomic_DNA"/>
</dbReference>